<dbReference type="Pfam" id="PF07648">
    <property type="entry name" value="Kazal_2"/>
    <property type="match status" value="1"/>
</dbReference>
<accession>A0A5E4QR66</accession>
<gene>
    <name evidence="3" type="ORF">LSINAPIS_LOCUS10780</name>
</gene>
<name>A0A5E4QR66_9NEOP</name>
<dbReference type="CDD" id="cd00104">
    <property type="entry name" value="KAZAL_FS"/>
    <property type="match status" value="1"/>
</dbReference>
<evidence type="ECO:0000259" key="2">
    <source>
        <dbReference type="PROSITE" id="PS51465"/>
    </source>
</evidence>
<feature type="domain" description="Kazal-like" evidence="2">
    <location>
        <begin position="44"/>
        <end position="95"/>
    </location>
</feature>
<evidence type="ECO:0000256" key="1">
    <source>
        <dbReference type="SAM" id="Phobius"/>
    </source>
</evidence>
<feature type="transmembrane region" description="Helical" evidence="1">
    <location>
        <begin position="28"/>
        <end position="44"/>
    </location>
</feature>
<organism evidence="3 4">
    <name type="scientific">Leptidea sinapis</name>
    <dbReference type="NCBI Taxonomy" id="189913"/>
    <lineage>
        <taxon>Eukaryota</taxon>
        <taxon>Metazoa</taxon>
        <taxon>Ecdysozoa</taxon>
        <taxon>Arthropoda</taxon>
        <taxon>Hexapoda</taxon>
        <taxon>Insecta</taxon>
        <taxon>Pterygota</taxon>
        <taxon>Neoptera</taxon>
        <taxon>Endopterygota</taxon>
        <taxon>Lepidoptera</taxon>
        <taxon>Glossata</taxon>
        <taxon>Ditrysia</taxon>
        <taxon>Papilionoidea</taxon>
        <taxon>Pieridae</taxon>
        <taxon>Dismorphiinae</taxon>
        <taxon>Leptidea</taxon>
    </lineage>
</organism>
<evidence type="ECO:0000313" key="4">
    <source>
        <dbReference type="Proteomes" id="UP000324832"/>
    </source>
</evidence>
<proteinExistence type="predicted"/>
<keyword evidence="1" id="KW-1133">Transmembrane helix</keyword>
<dbReference type="SUPFAM" id="SSF100895">
    <property type="entry name" value="Kazal-type serine protease inhibitors"/>
    <property type="match status" value="1"/>
</dbReference>
<dbReference type="InterPro" id="IPR002350">
    <property type="entry name" value="Kazal_dom"/>
</dbReference>
<keyword evidence="1" id="KW-0812">Transmembrane</keyword>
<keyword evidence="4" id="KW-1185">Reference proteome</keyword>
<dbReference type="EMBL" id="FZQP02004444">
    <property type="protein sequence ID" value="VVD00064.1"/>
    <property type="molecule type" value="Genomic_DNA"/>
</dbReference>
<keyword evidence="1" id="KW-0472">Membrane</keyword>
<sequence length="95" mass="11095">MYVVQNVKLVFFLIIEQQDGFKRTNMKFIWLITVIVAVFFWPLATAEKDCYKHCSLVLKPVCATNGNTYSSLCFDVSLSIKTLRKLQLYYFNIVL</sequence>
<dbReference type="InterPro" id="IPR036058">
    <property type="entry name" value="Kazal_dom_sf"/>
</dbReference>
<reference evidence="3 4" key="1">
    <citation type="submission" date="2017-07" db="EMBL/GenBank/DDBJ databases">
        <authorList>
            <person name="Talla V."/>
            <person name="Backstrom N."/>
        </authorList>
    </citation>
    <scope>NUCLEOTIDE SEQUENCE [LARGE SCALE GENOMIC DNA]</scope>
</reference>
<dbReference type="PROSITE" id="PS51465">
    <property type="entry name" value="KAZAL_2"/>
    <property type="match status" value="1"/>
</dbReference>
<dbReference type="Gene3D" id="3.30.60.30">
    <property type="match status" value="1"/>
</dbReference>
<dbReference type="AlphaFoldDB" id="A0A5E4QR66"/>
<dbReference type="Proteomes" id="UP000324832">
    <property type="component" value="Unassembled WGS sequence"/>
</dbReference>
<evidence type="ECO:0000313" key="3">
    <source>
        <dbReference type="EMBL" id="VVD00064.1"/>
    </source>
</evidence>
<protein>
    <recommendedName>
        <fullName evidence="2">Kazal-like domain-containing protein</fullName>
    </recommendedName>
</protein>